<dbReference type="STRING" id="309801.trd_0410"/>
<evidence type="ECO:0000313" key="1">
    <source>
        <dbReference type="EMBL" id="ACM04744.1"/>
    </source>
</evidence>
<dbReference type="InterPro" id="IPR036249">
    <property type="entry name" value="Thioredoxin-like_sf"/>
</dbReference>
<dbReference type="KEGG" id="tro:trd_0410"/>
<dbReference type="OrthoDB" id="5296507at2"/>
<organism evidence="1 2">
    <name type="scientific">Thermomicrobium roseum (strain ATCC 27502 / DSM 5159 / P-2)</name>
    <dbReference type="NCBI Taxonomy" id="309801"/>
    <lineage>
        <taxon>Bacteria</taxon>
        <taxon>Pseudomonadati</taxon>
        <taxon>Thermomicrobiota</taxon>
        <taxon>Thermomicrobia</taxon>
        <taxon>Thermomicrobiales</taxon>
        <taxon>Thermomicrobiaceae</taxon>
        <taxon>Thermomicrobium</taxon>
    </lineage>
</organism>
<proteinExistence type="predicted"/>
<dbReference type="EMBL" id="CP001275">
    <property type="protein sequence ID" value="ACM04744.1"/>
    <property type="molecule type" value="Genomic_DNA"/>
</dbReference>
<protein>
    <recommendedName>
        <fullName evidence="3">SCO family protein</fullName>
    </recommendedName>
</protein>
<dbReference type="Proteomes" id="UP000000447">
    <property type="component" value="Chromosome"/>
</dbReference>
<keyword evidence="2" id="KW-1185">Reference proteome</keyword>
<name>B9KY67_THERP</name>
<dbReference type="RefSeq" id="WP_012641817.1">
    <property type="nucleotide sequence ID" value="NC_011959.1"/>
</dbReference>
<reference evidence="1 2" key="1">
    <citation type="journal article" date="2009" name="PLoS ONE">
        <title>Complete genome sequence of the aerobic CO-oxidizing thermophile Thermomicrobium roseum.</title>
        <authorList>
            <person name="Wu D."/>
            <person name="Raymond J."/>
            <person name="Wu M."/>
            <person name="Chatterji S."/>
            <person name="Ren Q."/>
            <person name="Graham J.E."/>
            <person name="Bryant D.A."/>
            <person name="Robb F."/>
            <person name="Colman A."/>
            <person name="Tallon L.J."/>
            <person name="Badger J.H."/>
            <person name="Madupu R."/>
            <person name="Ward N.L."/>
            <person name="Eisen J.A."/>
        </authorList>
    </citation>
    <scope>NUCLEOTIDE SEQUENCE [LARGE SCALE GENOMIC DNA]</scope>
    <source>
        <strain evidence="2">ATCC 27502 / DSM 5159 / P-2</strain>
    </source>
</reference>
<sequence>MFVDRGWFIMVRRLALIVVLLLATLSIVWSALAAPRVLPRLRLAPGFGLEDPSGKLVSSDSLRGQILVVTFGSAECGTDCASRGQLLATAVAGTETTGRVELIWIASEPVSREQLAVLSETLAQHGHPWRVLGSSDRRELDLTLSGFRVPRHPDGTVDPIIVIVDPLGIVRAEYRIAPSPEMLTRDLEALEREIRESQGMRRYLYEAAHLFRCYV</sequence>
<evidence type="ECO:0008006" key="3">
    <source>
        <dbReference type="Google" id="ProtNLM"/>
    </source>
</evidence>
<dbReference type="HOGENOM" id="CLU_050131_2_1_0"/>
<dbReference type="SUPFAM" id="SSF52833">
    <property type="entry name" value="Thioredoxin-like"/>
    <property type="match status" value="1"/>
</dbReference>
<dbReference type="eggNOG" id="COG1999">
    <property type="taxonomic scope" value="Bacteria"/>
</dbReference>
<dbReference type="Gene3D" id="3.40.30.10">
    <property type="entry name" value="Glutaredoxin"/>
    <property type="match status" value="1"/>
</dbReference>
<evidence type="ECO:0000313" key="2">
    <source>
        <dbReference type="Proteomes" id="UP000000447"/>
    </source>
</evidence>
<accession>B9KY67</accession>
<dbReference type="AlphaFoldDB" id="B9KY67"/>
<gene>
    <name evidence="1" type="ordered locus">trd_0410</name>
</gene>